<dbReference type="AlphaFoldDB" id="A0A7W9ZD66"/>
<dbReference type="EMBL" id="JACIIX010000002">
    <property type="protein sequence ID" value="MBB6209348.1"/>
    <property type="molecule type" value="Genomic_DNA"/>
</dbReference>
<organism evidence="8 9">
    <name type="scientific">Novispirillum itersonii</name>
    <name type="common">Aquaspirillum itersonii</name>
    <dbReference type="NCBI Taxonomy" id="189"/>
    <lineage>
        <taxon>Bacteria</taxon>
        <taxon>Pseudomonadati</taxon>
        <taxon>Pseudomonadota</taxon>
        <taxon>Alphaproteobacteria</taxon>
        <taxon>Rhodospirillales</taxon>
        <taxon>Novispirillaceae</taxon>
        <taxon>Novispirillum</taxon>
    </lineage>
</organism>
<dbReference type="GO" id="GO:0016829">
    <property type="term" value="F:lyase activity"/>
    <property type="evidence" value="ECO:0007669"/>
    <property type="project" value="UniProtKB-KW"/>
</dbReference>
<evidence type="ECO:0000256" key="2">
    <source>
        <dbReference type="ARBA" id="ARBA00023444"/>
    </source>
</evidence>
<keyword evidence="1" id="KW-0456">Lyase</keyword>
<accession>A0A7W9ZD66</accession>
<dbReference type="GO" id="GO:0003677">
    <property type="term" value="F:DNA binding"/>
    <property type="evidence" value="ECO:0007669"/>
    <property type="project" value="UniProtKB-KW"/>
</dbReference>
<keyword evidence="9" id="KW-1185">Reference proteome</keyword>
<dbReference type="Proteomes" id="UP000544872">
    <property type="component" value="Unassembled WGS sequence"/>
</dbReference>
<evidence type="ECO:0000313" key="8">
    <source>
        <dbReference type="EMBL" id="MBB6209348.1"/>
    </source>
</evidence>
<feature type="domain" description="Siroheme decarboxylase AsnC-like ligand binding" evidence="6">
    <location>
        <begin position="79"/>
        <end position="151"/>
    </location>
</feature>
<name>A0A7W9ZD66_NOVIT</name>
<comment type="similarity">
    <text evidence="3">Belongs to the Ahb/Nir family.</text>
</comment>
<dbReference type="Pfam" id="PF17805">
    <property type="entry name" value="AsnC_trans_reg2"/>
    <property type="match status" value="1"/>
</dbReference>
<dbReference type="InterPro" id="IPR036388">
    <property type="entry name" value="WH-like_DNA-bd_sf"/>
</dbReference>
<dbReference type="InterPro" id="IPR053953">
    <property type="entry name" value="NirdL-like_HTH"/>
</dbReference>
<evidence type="ECO:0000256" key="1">
    <source>
        <dbReference type="ARBA" id="ARBA00023239"/>
    </source>
</evidence>
<evidence type="ECO:0000256" key="5">
    <source>
        <dbReference type="ARBA" id="ARBA00048470"/>
    </source>
</evidence>
<dbReference type="PANTHER" id="PTHR43413">
    <property type="entry name" value="TRANSCRIPTIONAL REGULATOR, ASNC FAMILY"/>
    <property type="match status" value="1"/>
</dbReference>
<evidence type="ECO:0000259" key="6">
    <source>
        <dbReference type="Pfam" id="PF17805"/>
    </source>
</evidence>
<dbReference type="InterPro" id="IPR050684">
    <property type="entry name" value="HTH-Siroheme_Decarb"/>
</dbReference>
<dbReference type="InterPro" id="IPR040523">
    <property type="entry name" value="AsnC_trans_reg2"/>
</dbReference>
<comment type="catalytic activity">
    <reaction evidence="5">
        <text>siroheme + 2 H(+) = 12,18-didecarboxysiroheme + 2 CO2</text>
        <dbReference type="Rhea" id="RHEA:19093"/>
        <dbReference type="ChEBI" id="CHEBI:15378"/>
        <dbReference type="ChEBI" id="CHEBI:16526"/>
        <dbReference type="ChEBI" id="CHEBI:60052"/>
        <dbReference type="ChEBI" id="CHEBI:140497"/>
        <dbReference type="EC" id="4.1.1.111"/>
    </reaction>
</comment>
<dbReference type="Pfam" id="PF22451">
    <property type="entry name" value="NirdL-like_HTH"/>
    <property type="match status" value="1"/>
</dbReference>
<sequence>MTGLPHGHDPRDYDDIDRAIINGLLDGFPLSPRPYAEAAAALGLDEATLLARLKSLLDHGVLTRFGPLYRPESIGGLAILAALSVPEERFDDVTATVNAYPEVAHNYQREHRWNMWFVVATSTPERAWAVLAEIEAATGLTVVALPKEHEFFLDLRLTA</sequence>
<dbReference type="EC" id="4.1.1.111" evidence="4"/>
<feature type="domain" description="Siroheme decarboxylase NirL-like HTH" evidence="7">
    <location>
        <begin position="17"/>
        <end position="62"/>
    </location>
</feature>
<reference evidence="8 9" key="1">
    <citation type="submission" date="2020-08" db="EMBL/GenBank/DDBJ databases">
        <title>Genomic Encyclopedia of Type Strains, Phase IV (KMG-IV): sequencing the most valuable type-strain genomes for metagenomic binning, comparative biology and taxonomic classification.</title>
        <authorList>
            <person name="Goeker M."/>
        </authorList>
    </citation>
    <scope>NUCLEOTIDE SEQUENCE [LARGE SCALE GENOMIC DNA]</scope>
    <source>
        <strain evidence="8 9">DSM 11590</strain>
    </source>
</reference>
<gene>
    <name evidence="8" type="ORF">FHS48_000750</name>
</gene>
<dbReference type="PANTHER" id="PTHR43413:SF1">
    <property type="entry name" value="SIROHEME DECARBOXYLASE NIRL SUBUNIT"/>
    <property type="match status" value="1"/>
</dbReference>
<protein>
    <recommendedName>
        <fullName evidence="4">siroheme decarboxylase</fullName>
        <ecNumber evidence="4">4.1.1.111</ecNumber>
    </recommendedName>
</protein>
<evidence type="ECO:0000256" key="3">
    <source>
        <dbReference type="ARBA" id="ARBA00023457"/>
    </source>
</evidence>
<evidence type="ECO:0000313" key="9">
    <source>
        <dbReference type="Proteomes" id="UP000544872"/>
    </source>
</evidence>
<dbReference type="Gene3D" id="3.30.70.3460">
    <property type="match status" value="1"/>
</dbReference>
<dbReference type="Gene3D" id="1.10.10.10">
    <property type="entry name" value="Winged helix-like DNA-binding domain superfamily/Winged helix DNA-binding domain"/>
    <property type="match status" value="1"/>
</dbReference>
<evidence type="ECO:0000259" key="7">
    <source>
        <dbReference type="Pfam" id="PF22451"/>
    </source>
</evidence>
<keyword evidence="8" id="KW-0238">DNA-binding</keyword>
<proteinExistence type="inferred from homology"/>
<dbReference type="RefSeq" id="WP_184261563.1">
    <property type="nucleotide sequence ID" value="NZ_JACIIX010000002.1"/>
</dbReference>
<comment type="caution">
    <text evidence="8">The sequence shown here is derived from an EMBL/GenBank/DDBJ whole genome shotgun (WGS) entry which is preliminary data.</text>
</comment>
<comment type="pathway">
    <text evidence="2">Porphyrin-containing compound metabolism.</text>
</comment>
<evidence type="ECO:0000256" key="4">
    <source>
        <dbReference type="ARBA" id="ARBA00023471"/>
    </source>
</evidence>